<accession>A0A0F8W664</accession>
<comment type="caution">
    <text evidence="1">The sequence shown here is derived from an EMBL/GenBank/DDBJ whole genome shotgun (WGS) entry which is preliminary data.</text>
</comment>
<name>A0A0F8W664_9ZZZZ</name>
<sequence length="158" mass="17687">MAGTVLYVVDMQYGFPASENIIDETIREIRLARRRKDHIVFVELGPLSNGMTHGQLLETAGVKRTSRIKKRVADGSEEFIAEIKKIGLKHKRVRVCGVNRDACVMNTVSGLMNRLPENIGIELACAATADYAHTKWNPTGYTEMVIARFAKEGRIKLK</sequence>
<proteinExistence type="predicted"/>
<evidence type="ECO:0000313" key="1">
    <source>
        <dbReference type="EMBL" id="KKK52093.1"/>
    </source>
</evidence>
<dbReference type="EMBL" id="LAZR01067194">
    <property type="protein sequence ID" value="KKK52093.1"/>
    <property type="molecule type" value="Genomic_DNA"/>
</dbReference>
<dbReference type="Gene3D" id="3.40.50.850">
    <property type="entry name" value="Isochorismatase-like"/>
    <property type="match status" value="1"/>
</dbReference>
<dbReference type="InterPro" id="IPR036380">
    <property type="entry name" value="Isochorismatase-like_sf"/>
</dbReference>
<evidence type="ECO:0008006" key="2">
    <source>
        <dbReference type="Google" id="ProtNLM"/>
    </source>
</evidence>
<reference evidence="1" key="1">
    <citation type="journal article" date="2015" name="Nature">
        <title>Complex archaea that bridge the gap between prokaryotes and eukaryotes.</title>
        <authorList>
            <person name="Spang A."/>
            <person name="Saw J.H."/>
            <person name="Jorgensen S.L."/>
            <person name="Zaremba-Niedzwiedzka K."/>
            <person name="Martijn J."/>
            <person name="Lind A.E."/>
            <person name="van Eijk R."/>
            <person name="Schleper C."/>
            <person name="Guy L."/>
            <person name="Ettema T.J."/>
        </authorList>
    </citation>
    <scope>NUCLEOTIDE SEQUENCE</scope>
</reference>
<dbReference type="AlphaFoldDB" id="A0A0F8W664"/>
<dbReference type="SUPFAM" id="SSF52499">
    <property type="entry name" value="Isochorismatase-like hydrolases"/>
    <property type="match status" value="1"/>
</dbReference>
<gene>
    <name evidence="1" type="ORF">LCGC14_3108390</name>
</gene>
<protein>
    <recommendedName>
        <fullName evidence="2">Isochorismatase-like domain-containing protein</fullName>
    </recommendedName>
</protein>
<organism evidence="1">
    <name type="scientific">marine sediment metagenome</name>
    <dbReference type="NCBI Taxonomy" id="412755"/>
    <lineage>
        <taxon>unclassified sequences</taxon>
        <taxon>metagenomes</taxon>
        <taxon>ecological metagenomes</taxon>
    </lineage>
</organism>